<sequence length="91" mass="9658">MLTAEAISCCYTCTTRCDRKTVYPGLAIRSCLPLVAVRPRTPFGNVPYWPATETCATPGERLRASLLAAAAASSCRSGRHQLQAVGAADLT</sequence>
<proteinExistence type="predicted"/>
<dbReference type="WBParaSite" id="maker-unitig_31770-snap-gene-0.2-mRNA-1">
    <property type="protein sequence ID" value="maker-unitig_31770-snap-gene-0.2-mRNA-1"/>
    <property type="gene ID" value="maker-unitig_31770-snap-gene-0.2"/>
</dbReference>
<protein>
    <submittedName>
        <fullName evidence="2">Uncharacterized protein</fullName>
    </submittedName>
</protein>
<organism evidence="1 2">
    <name type="scientific">Macrostomum lignano</name>
    <dbReference type="NCBI Taxonomy" id="282301"/>
    <lineage>
        <taxon>Eukaryota</taxon>
        <taxon>Metazoa</taxon>
        <taxon>Spiralia</taxon>
        <taxon>Lophotrochozoa</taxon>
        <taxon>Platyhelminthes</taxon>
        <taxon>Rhabditophora</taxon>
        <taxon>Macrostomorpha</taxon>
        <taxon>Macrostomida</taxon>
        <taxon>Macrostomidae</taxon>
        <taxon>Macrostomum</taxon>
    </lineage>
</organism>
<accession>A0A1I8FG71</accession>
<name>A0A1I8FG71_9PLAT</name>
<dbReference type="AlphaFoldDB" id="A0A1I8FG71"/>
<keyword evidence="1" id="KW-1185">Reference proteome</keyword>
<evidence type="ECO:0000313" key="1">
    <source>
        <dbReference type="Proteomes" id="UP000095280"/>
    </source>
</evidence>
<reference evidence="2" key="1">
    <citation type="submission" date="2016-11" db="UniProtKB">
        <authorList>
            <consortium name="WormBaseParasite"/>
        </authorList>
    </citation>
    <scope>IDENTIFICATION</scope>
</reference>
<dbReference type="Proteomes" id="UP000095280">
    <property type="component" value="Unplaced"/>
</dbReference>
<evidence type="ECO:0000313" key="2">
    <source>
        <dbReference type="WBParaSite" id="maker-unitig_31770-snap-gene-0.2-mRNA-1"/>
    </source>
</evidence>